<dbReference type="InterPro" id="IPR044946">
    <property type="entry name" value="Restrct_endonuc_typeI_TRD_sf"/>
</dbReference>
<dbReference type="EMBL" id="CP048113">
    <property type="protein sequence ID" value="QHS61067.1"/>
    <property type="molecule type" value="Genomic_DNA"/>
</dbReference>
<keyword evidence="6" id="KW-0378">Hydrolase</keyword>
<evidence type="ECO:0000256" key="3">
    <source>
        <dbReference type="ARBA" id="ARBA00023125"/>
    </source>
</evidence>
<dbReference type="KEGG" id="chih:GWR21_16105"/>
<evidence type="ECO:0000313" key="7">
    <source>
        <dbReference type="Proteomes" id="UP000476411"/>
    </source>
</evidence>
<keyword evidence="7" id="KW-1185">Reference proteome</keyword>
<dbReference type="InterPro" id="IPR052021">
    <property type="entry name" value="Type-I_RS_S_subunit"/>
</dbReference>
<evidence type="ECO:0000256" key="2">
    <source>
        <dbReference type="ARBA" id="ARBA00022747"/>
    </source>
</evidence>
<keyword evidence="6" id="KW-0540">Nuclease</keyword>
<reference evidence="6 7" key="1">
    <citation type="submission" date="2020-01" db="EMBL/GenBank/DDBJ databases">
        <title>Complete genome sequence of Chitinophaga sp. H33E-04 isolated from quinoa roots.</title>
        <authorList>
            <person name="Weon H.-Y."/>
            <person name="Lee S.A."/>
        </authorList>
    </citation>
    <scope>NUCLEOTIDE SEQUENCE [LARGE SCALE GENOMIC DNA]</scope>
    <source>
        <strain evidence="6 7">H33E-04</strain>
    </source>
</reference>
<dbReference type="GO" id="GO:0003677">
    <property type="term" value="F:DNA binding"/>
    <property type="evidence" value="ECO:0007669"/>
    <property type="project" value="UniProtKB-KW"/>
</dbReference>
<dbReference type="GO" id="GO:0004519">
    <property type="term" value="F:endonuclease activity"/>
    <property type="evidence" value="ECO:0007669"/>
    <property type="project" value="UniProtKB-KW"/>
</dbReference>
<keyword evidence="6" id="KW-0255">Endonuclease</keyword>
<proteinExistence type="inferred from homology"/>
<dbReference type="Proteomes" id="UP000476411">
    <property type="component" value="Chromosome"/>
</dbReference>
<evidence type="ECO:0000313" key="6">
    <source>
        <dbReference type="EMBL" id="QHS61067.1"/>
    </source>
</evidence>
<feature type="domain" description="Type I restriction modification DNA specificity" evidence="5">
    <location>
        <begin position="20"/>
        <end position="197"/>
    </location>
</feature>
<keyword evidence="3" id="KW-0238">DNA-binding</keyword>
<comment type="similarity">
    <text evidence="1">Belongs to the type-I restriction system S methylase family.</text>
</comment>
<dbReference type="REBASE" id="369636">
    <property type="entry name" value="S.CspE04ORF16110P"/>
</dbReference>
<accession>A0A6B9ZG19</accession>
<evidence type="ECO:0000259" key="5">
    <source>
        <dbReference type="Pfam" id="PF01420"/>
    </source>
</evidence>
<dbReference type="PANTHER" id="PTHR30408">
    <property type="entry name" value="TYPE-1 RESTRICTION ENZYME ECOKI SPECIFICITY PROTEIN"/>
    <property type="match status" value="1"/>
</dbReference>
<dbReference type="InterPro" id="IPR000055">
    <property type="entry name" value="Restrct_endonuc_typeI_TRD"/>
</dbReference>
<dbReference type="SUPFAM" id="SSF116734">
    <property type="entry name" value="DNA methylase specificity domain"/>
    <property type="match status" value="2"/>
</dbReference>
<gene>
    <name evidence="6" type="ORF">GWR21_16105</name>
</gene>
<sequence>MSNQNAHKPGYKHTPLGWIPEEWEVKEVGEIAKISSGGTPDRKNTGYWNGSIPWISTSLIDFNTITKADQFITEAGLKASSAKMFEPGTILMAMYGQGKTRGKVAKLGIRASTNQACAALIVDKTVNVDFLFQNFLHNYNNIRKLSNTGSQENLNGELIKSINIKLPTSLEQRQIAAILSTWDEAISKTQQLITQLQQRNKGLLQALLRPKTGWKEKKLSEIFERVIRRNTVANNNVVTISARRGFVKQNDFFKKIVASDILDNYFLIHKGEFSYNKSYSNGYDWGAIKRLNNFDEAVVTTLYICFRIKNENVHSGDFFEFFFDACLLDRGLSKIAHEGGRAHGLLNVTPKDFFSLNVCVPNYNEQLRIFNILSVAKSELSLYEQKLATLQRQKKGLMQKLFTGEVRVKLN</sequence>
<evidence type="ECO:0000256" key="4">
    <source>
        <dbReference type="SAM" id="Coils"/>
    </source>
</evidence>
<dbReference type="Gene3D" id="1.10.287.1120">
    <property type="entry name" value="Bipartite methylase S protein"/>
    <property type="match status" value="1"/>
</dbReference>
<name>A0A6B9ZG19_9BACT</name>
<organism evidence="6 7">
    <name type="scientific">Chitinophaga agri</name>
    <dbReference type="NCBI Taxonomy" id="2703787"/>
    <lineage>
        <taxon>Bacteria</taxon>
        <taxon>Pseudomonadati</taxon>
        <taxon>Bacteroidota</taxon>
        <taxon>Chitinophagia</taxon>
        <taxon>Chitinophagales</taxon>
        <taxon>Chitinophagaceae</taxon>
        <taxon>Chitinophaga</taxon>
    </lineage>
</organism>
<dbReference type="GO" id="GO:0009307">
    <property type="term" value="P:DNA restriction-modification system"/>
    <property type="evidence" value="ECO:0007669"/>
    <property type="project" value="UniProtKB-KW"/>
</dbReference>
<keyword evidence="4" id="KW-0175">Coiled coil</keyword>
<protein>
    <submittedName>
        <fullName evidence="6">Restriction endonuclease subunit S</fullName>
    </submittedName>
</protein>
<feature type="coiled-coil region" evidence="4">
    <location>
        <begin position="373"/>
        <end position="400"/>
    </location>
</feature>
<keyword evidence="2" id="KW-0680">Restriction system</keyword>
<dbReference type="Gene3D" id="3.90.220.20">
    <property type="entry name" value="DNA methylase specificity domains"/>
    <property type="match status" value="2"/>
</dbReference>
<dbReference type="Pfam" id="PF01420">
    <property type="entry name" value="Methylase_S"/>
    <property type="match status" value="1"/>
</dbReference>
<dbReference type="AlphaFoldDB" id="A0A6B9ZG19"/>
<evidence type="ECO:0000256" key="1">
    <source>
        <dbReference type="ARBA" id="ARBA00010923"/>
    </source>
</evidence>
<dbReference type="PANTHER" id="PTHR30408:SF12">
    <property type="entry name" value="TYPE I RESTRICTION ENZYME MJAVIII SPECIFICITY SUBUNIT"/>
    <property type="match status" value="1"/>
</dbReference>
<dbReference type="RefSeq" id="WP_162332745.1">
    <property type="nucleotide sequence ID" value="NZ_CP048113.1"/>
</dbReference>
<dbReference type="CDD" id="cd17287">
    <property type="entry name" value="RMtype1_S_EcoN10ORF171P_TRD2-CR2_like"/>
    <property type="match status" value="1"/>
</dbReference>